<sequence>MHLISSLLCFALGAILINSAPFDQKLKTGSQEVKDLSEISAVRQNSPILSLTTFRDVIKGHSHGFCFRRLALSLAPDTPSGFKGWIRKYHSGFLAVHQKLYHFFRCSPNQTLRKLKRAKRSPQRRPPLPRPCINDTLPNNAEDDVQERNPLCIQEEEDVEFGSTTDGSGD</sequence>
<feature type="region of interest" description="Disordered" evidence="1">
    <location>
        <begin position="115"/>
        <end position="170"/>
    </location>
</feature>
<keyword evidence="2" id="KW-0732">Signal</keyword>
<accession>A0ABN8RIE7</accession>
<evidence type="ECO:0000256" key="2">
    <source>
        <dbReference type="SAM" id="SignalP"/>
    </source>
</evidence>
<evidence type="ECO:0000256" key="1">
    <source>
        <dbReference type="SAM" id="MobiDB-lite"/>
    </source>
</evidence>
<comment type="caution">
    <text evidence="3">The sequence shown here is derived from an EMBL/GenBank/DDBJ whole genome shotgun (WGS) entry which is preliminary data.</text>
</comment>
<protein>
    <submittedName>
        <fullName evidence="3">Uncharacterized protein</fullName>
    </submittedName>
</protein>
<proteinExistence type="predicted"/>
<reference evidence="3 4" key="1">
    <citation type="submission" date="2022-05" db="EMBL/GenBank/DDBJ databases">
        <authorList>
            <consortium name="Genoscope - CEA"/>
            <person name="William W."/>
        </authorList>
    </citation>
    <scope>NUCLEOTIDE SEQUENCE [LARGE SCALE GENOMIC DNA]</scope>
</reference>
<dbReference type="EMBL" id="CALNXI010001875">
    <property type="protein sequence ID" value="CAH3178782.1"/>
    <property type="molecule type" value="Genomic_DNA"/>
</dbReference>
<keyword evidence="4" id="KW-1185">Reference proteome</keyword>
<name>A0ABN8RIE7_9CNID</name>
<evidence type="ECO:0000313" key="4">
    <source>
        <dbReference type="Proteomes" id="UP001159427"/>
    </source>
</evidence>
<organism evidence="3 4">
    <name type="scientific">Porites evermanni</name>
    <dbReference type="NCBI Taxonomy" id="104178"/>
    <lineage>
        <taxon>Eukaryota</taxon>
        <taxon>Metazoa</taxon>
        <taxon>Cnidaria</taxon>
        <taxon>Anthozoa</taxon>
        <taxon>Hexacorallia</taxon>
        <taxon>Scleractinia</taxon>
        <taxon>Fungiina</taxon>
        <taxon>Poritidae</taxon>
        <taxon>Porites</taxon>
    </lineage>
</organism>
<feature type="signal peptide" evidence="2">
    <location>
        <begin position="1"/>
        <end position="19"/>
    </location>
</feature>
<feature type="chain" id="PRO_5045940859" evidence="2">
    <location>
        <begin position="20"/>
        <end position="170"/>
    </location>
</feature>
<dbReference type="Proteomes" id="UP001159427">
    <property type="component" value="Unassembled WGS sequence"/>
</dbReference>
<gene>
    <name evidence="3" type="ORF">PEVE_00011971</name>
</gene>
<evidence type="ECO:0000313" key="3">
    <source>
        <dbReference type="EMBL" id="CAH3178782.1"/>
    </source>
</evidence>